<dbReference type="RefSeq" id="WP_282593179.1">
    <property type="nucleotide sequence ID" value="NZ_JAPAAF010000042.1"/>
</dbReference>
<reference evidence="2" key="1">
    <citation type="submission" date="2022-10" db="EMBL/GenBank/DDBJ databases">
        <title>Gaoshiqiia sediminis gen. nov., sp. nov., isolated from coastal sediment.</title>
        <authorList>
            <person name="Yu W.X."/>
            <person name="Mu D.S."/>
            <person name="Du J.Z."/>
            <person name="Liang Y.Q."/>
        </authorList>
    </citation>
    <scope>NUCLEOTIDE SEQUENCE</scope>
    <source>
        <strain evidence="2">A06</strain>
    </source>
</reference>
<sequence>MGLLRSTSLRALLLTGRYTVHTPMPSEDGGDPVLITIFYANGDILAFVDPERLDSDPRQAVVHLEKIERLAQELIVPWKWIEWAFSSMVTIGSFVWLYLQDTRFLISFLVSAALGVLVVGIRKVALRLVVRILFRIARWIYHSVVSRQDK</sequence>
<keyword evidence="1" id="KW-0472">Membrane</keyword>
<feature type="transmembrane region" description="Helical" evidence="1">
    <location>
        <begin position="80"/>
        <end position="99"/>
    </location>
</feature>
<name>A0AA41YEQ7_9BACT</name>
<evidence type="ECO:0000313" key="3">
    <source>
        <dbReference type="Proteomes" id="UP001163821"/>
    </source>
</evidence>
<dbReference type="AlphaFoldDB" id="A0AA41YEQ7"/>
<gene>
    <name evidence="2" type="ORF">N2K84_17745</name>
</gene>
<organism evidence="2 3">
    <name type="scientific">Gaoshiqia sediminis</name>
    <dbReference type="NCBI Taxonomy" id="2986998"/>
    <lineage>
        <taxon>Bacteria</taxon>
        <taxon>Pseudomonadati</taxon>
        <taxon>Bacteroidota</taxon>
        <taxon>Bacteroidia</taxon>
        <taxon>Marinilabiliales</taxon>
        <taxon>Prolixibacteraceae</taxon>
        <taxon>Gaoshiqia</taxon>
    </lineage>
</organism>
<keyword evidence="1" id="KW-0812">Transmembrane</keyword>
<dbReference type="EMBL" id="JAPAAF010000042">
    <property type="protein sequence ID" value="MCW0484587.1"/>
    <property type="molecule type" value="Genomic_DNA"/>
</dbReference>
<proteinExistence type="predicted"/>
<evidence type="ECO:0000313" key="2">
    <source>
        <dbReference type="EMBL" id="MCW0484587.1"/>
    </source>
</evidence>
<feature type="transmembrane region" description="Helical" evidence="1">
    <location>
        <begin position="105"/>
        <end position="125"/>
    </location>
</feature>
<accession>A0AA41YEQ7</accession>
<protein>
    <submittedName>
        <fullName evidence="2">Uncharacterized protein</fullName>
    </submittedName>
</protein>
<dbReference type="Proteomes" id="UP001163821">
    <property type="component" value="Unassembled WGS sequence"/>
</dbReference>
<evidence type="ECO:0000256" key="1">
    <source>
        <dbReference type="SAM" id="Phobius"/>
    </source>
</evidence>
<keyword evidence="3" id="KW-1185">Reference proteome</keyword>
<keyword evidence="1" id="KW-1133">Transmembrane helix</keyword>
<comment type="caution">
    <text evidence="2">The sequence shown here is derived from an EMBL/GenBank/DDBJ whole genome shotgun (WGS) entry which is preliminary data.</text>
</comment>